<reference evidence="1" key="1">
    <citation type="submission" date="2023-01" db="EMBL/GenBank/DDBJ databases">
        <authorList>
            <person name="Van Ghelder C."/>
            <person name="Rancurel C."/>
        </authorList>
    </citation>
    <scope>NUCLEOTIDE SEQUENCE</scope>
    <source>
        <strain evidence="1">CNCM I-4278</strain>
    </source>
</reference>
<gene>
    <name evidence="1" type="ORF">PDIGIT_LOCUS3443</name>
</gene>
<evidence type="ECO:0000313" key="2">
    <source>
        <dbReference type="Proteomes" id="UP001152607"/>
    </source>
</evidence>
<comment type="caution">
    <text evidence="1">The sequence shown here is derived from an EMBL/GenBank/DDBJ whole genome shotgun (WGS) entry which is preliminary data.</text>
</comment>
<dbReference type="Proteomes" id="UP001152607">
    <property type="component" value="Unassembled WGS sequence"/>
</dbReference>
<dbReference type="EMBL" id="CAOQHR010000002">
    <property type="protein sequence ID" value="CAI6316968.1"/>
    <property type="molecule type" value="Genomic_DNA"/>
</dbReference>
<keyword evidence="2" id="KW-1185">Reference proteome</keyword>
<proteinExistence type="predicted"/>
<dbReference type="OrthoDB" id="3917213at2759"/>
<protein>
    <submittedName>
        <fullName evidence="1">Uncharacterized protein</fullName>
    </submittedName>
</protein>
<organism evidence="1 2">
    <name type="scientific">Periconia digitata</name>
    <dbReference type="NCBI Taxonomy" id="1303443"/>
    <lineage>
        <taxon>Eukaryota</taxon>
        <taxon>Fungi</taxon>
        <taxon>Dikarya</taxon>
        <taxon>Ascomycota</taxon>
        <taxon>Pezizomycotina</taxon>
        <taxon>Dothideomycetes</taxon>
        <taxon>Pleosporomycetidae</taxon>
        <taxon>Pleosporales</taxon>
        <taxon>Massarineae</taxon>
        <taxon>Periconiaceae</taxon>
        <taxon>Periconia</taxon>
    </lineage>
</organism>
<dbReference type="AlphaFoldDB" id="A0A9W4U8L3"/>
<name>A0A9W4U8L3_9PLEO</name>
<evidence type="ECO:0000313" key="1">
    <source>
        <dbReference type="EMBL" id="CAI6316968.1"/>
    </source>
</evidence>
<accession>A0A9W4U8L3</accession>
<sequence>MATNNRPNVTREEILALLCDWKDPWTFGTRCWIQFKRDGNGQLSCDGEQRSYLAVEFSWSFKNEPSEPRTVQKNIFKANIEITLSPRMHSMYHKSAYWLKGAALQEHLQNPPPPSEAPFPWAPVHSAAFRPKEYAITLSRGRFIDPGDYWRKGPYPILQKSSFDLLKPSRYACKLVFDKSPFPPREKWTNDSICTFLDYSPFYEWKEFVRDSIDARDQTWVETLNLDWWFSPSSGEGYQRNS</sequence>